<proteinExistence type="predicted"/>
<evidence type="ECO:0000313" key="4">
    <source>
        <dbReference type="Proteomes" id="UP000077069"/>
    </source>
</evidence>
<evidence type="ECO:0000259" key="2">
    <source>
        <dbReference type="Pfam" id="PF00350"/>
    </source>
</evidence>
<dbReference type="SUPFAM" id="SSF52540">
    <property type="entry name" value="P-loop containing nucleoside triphosphate hydrolases"/>
    <property type="match status" value="1"/>
</dbReference>
<dbReference type="STRING" id="1460663.A0A177CIS9"/>
<dbReference type="InterPro" id="IPR045063">
    <property type="entry name" value="Dynamin_N"/>
</dbReference>
<dbReference type="RefSeq" id="XP_018037095.1">
    <property type="nucleotide sequence ID" value="XM_018182744.1"/>
</dbReference>
<evidence type="ECO:0000256" key="1">
    <source>
        <dbReference type="SAM" id="MobiDB-lite"/>
    </source>
</evidence>
<gene>
    <name evidence="3" type="ORF">CC84DRAFT_1215762</name>
</gene>
<accession>A0A177CIS9</accession>
<feature type="domain" description="Dynamin N-terminal" evidence="2">
    <location>
        <begin position="101"/>
        <end position="375"/>
    </location>
</feature>
<dbReference type="Gene3D" id="3.40.50.300">
    <property type="entry name" value="P-loop containing nucleotide triphosphate hydrolases"/>
    <property type="match status" value="1"/>
</dbReference>
<dbReference type="Pfam" id="PF00350">
    <property type="entry name" value="Dynamin_N"/>
    <property type="match status" value="1"/>
</dbReference>
<dbReference type="OrthoDB" id="3598281at2759"/>
<dbReference type="PANTHER" id="PTHR36681:SF3">
    <property type="entry name" value="NUCLEAR GTPASE, GERMINAL CENTER-ASSOCIATED, TANDEM DUPLICATE 3"/>
    <property type="match status" value="1"/>
</dbReference>
<reference evidence="3 4" key="1">
    <citation type="submission" date="2016-05" db="EMBL/GenBank/DDBJ databases">
        <title>Comparative analysis of secretome profiles of manganese(II)-oxidizing ascomycete fungi.</title>
        <authorList>
            <consortium name="DOE Joint Genome Institute"/>
            <person name="Zeiner C.A."/>
            <person name="Purvine S.O."/>
            <person name="Zink E.M."/>
            <person name="Wu S."/>
            <person name="Pasa-Tolic L."/>
            <person name="Chaput D.L."/>
            <person name="Haridas S."/>
            <person name="Grigoriev I.V."/>
            <person name="Santelli C.M."/>
            <person name="Hansel C.M."/>
        </authorList>
    </citation>
    <scope>NUCLEOTIDE SEQUENCE [LARGE SCALE GENOMIC DNA]</scope>
    <source>
        <strain evidence="3 4">AP3s5-JAC2a</strain>
    </source>
</reference>
<dbReference type="InterPro" id="IPR027417">
    <property type="entry name" value="P-loop_NTPase"/>
</dbReference>
<dbReference type="Proteomes" id="UP000077069">
    <property type="component" value="Unassembled WGS sequence"/>
</dbReference>
<dbReference type="PANTHER" id="PTHR36681">
    <property type="entry name" value="NUCLEAR GTPASE, GERMINAL CENTER-ASSOCIATED, TANDEM DUPLICATE 3"/>
    <property type="match status" value="1"/>
</dbReference>
<name>A0A177CIS9_9PLEO</name>
<sequence>MTGPLTIPNFEAWREQHNQKQQSNKRSKRGRQNVYNPTYESLPGHKFFRLDRGAIDDEFHKISTAVLKTLDGARPQDKQLAALQLLARRLQTVVIPETLDVAVVGEQGMGKSLAINALQHRPRLSTTSASGGACTASAIRFCYKQDAAEYSDSFDAKIKFMTDEELTESIEEHINRYYHFHFSDNVDDETYFEDQKAAKDAEAFLELLHNSEHDCKAASQLKILLTADNIKGKNLLNATMSMAHRRIDETRSLWSESEERTIIFKDRGIKALMEEVEQYMAMFPSMPSLWPIVQSLDILLWSLLAKHGVNLRDLPGLNDENQIRTAATNAFRRKAGYEMIFARADRVTTDNNVHRYIRQSIKAHGAKGTILILTKKDEYLLDTNSAEKVIKTHEAEPFPTIRDHMALNEKAMDKLPEDDEAADLEYNDRQEYHAYLGNLGRLAFIQHRGEGVAAEMKDKFKEMDPVPITVFSISASMYMEWMKQSHVERPLMSPAETGVPAVRQHLLQLCAEANLKVYEDHAFGKMESMLDKCRRITDVERKDNSYALLRPVFAAVVAKIRENLVNIFSQFISNDNVDEVFEFNDRPTRQKELLRVVDDWGYGTHWNTYRSCLMRKGIGFSASAKYKTAENPNGSYNWNEDQGNVIIKDVDGWRERMDPAVSLLARQLEEAIMSGCRDIQACIQSSSLPAELRTAAIQEWNGCELNVLRLANAEDKLQDAVNDTHQYATTETDIRCMNAKVNVEYYREVYDIDNWSRSKFTSRFAAQKSMMSDVMSSPDKAGRVLIDRIEHAVTLRSRQDLEGAFDGFLAEVIKAAEAFDEHLSDLAPLDYDLTDSDRQLREDVLRRIPELERMVADVRAKFSDEALLTQQVVLFTRHREEGEPAAKRIKVDADE</sequence>
<organism evidence="3 4">
    <name type="scientific">Paraphaeosphaeria sporulosa</name>
    <dbReference type="NCBI Taxonomy" id="1460663"/>
    <lineage>
        <taxon>Eukaryota</taxon>
        <taxon>Fungi</taxon>
        <taxon>Dikarya</taxon>
        <taxon>Ascomycota</taxon>
        <taxon>Pezizomycotina</taxon>
        <taxon>Dothideomycetes</taxon>
        <taxon>Pleosporomycetidae</taxon>
        <taxon>Pleosporales</taxon>
        <taxon>Massarineae</taxon>
        <taxon>Didymosphaeriaceae</taxon>
        <taxon>Paraphaeosphaeria</taxon>
    </lineage>
</organism>
<dbReference type="AlphaFoldDB" id="A0A177CIS9"/>
<feature type="region of interest" description="Disordered" evidence="1">
    <location>
        <begin position="16"/>
        <end position="36"/>
    </location>
</feature>
<evidence type="ECO:0000313" key="3">
    <source>
        <dbReference type="EMBL" id="OAG06730.1"/>
    </source>
</evidence>
<dbReference type="EMBL" id="KV441551">
    <property type="protein sequence ID" value="OAG06730.1"/>
    <property type="molecule type" value="Genomic_DNA"/>
</dbReference>
<keyword evidence="4" id="KW-1185">Reference proteome</keyword>
<dbReference type="GeneID" id="28766230"/>
<dbReference type="InParanoid" id="A0A177CIS9"/>
<protein>
    <recommendedName>
        <fullName evidence="2">Dynamin N-terminal domain-containing protein</fullName>
    </recommendedName>
</protein>